<dbReference type="HOGENOM" id="CLU_038238_1_1_4"/>
<dbReference type="GO" id="GO:0015288">
    <property type="term" value="F:porin activity"/>
    <property type="evidence" value="ECO:0007669"/>
    <property type="project" value="UniProtKB-KW"/>
</dbReference>
<evidence type="ECO:0000259" key="12">
    <source>
        <dbReference type="Pfam" id="PF13609"/>
    </source>
</evidence>
<organism evidence="13 14">
    <name type="scientific">Methylibium petroleiphilum (strain ATCC BAA-1232 / LMG 22953 / PM1)</name>
    <dbReference type="NCBI Taxonomy" id="420662"/>
    <lineage>
        <taxon>Bacteria</taxon>
        <taxon>Pseudomonadati</taxon>
        <taxon>Pseudomonadota</taxon>
        <taxon>Betaproteobacteria</taxon>
        <taxon>Burkholderiales</taxon>
        <taxon>Sphaerotilaceae</taxon>
        <taxon>Methylibium</taxon>
    </lineage>
</organism>
<dbReference type="CDD" id="cd00342">
    <property type="entry name" value="gram_neg_porins"/>
    <property type="match status" value="1"/>
</dbReference>
<dbReference type="EMBL" id="CP000555">
    <property type="protein sequence ID" value="ABM96058.1"/>
    <property type="molecule type" value="Genomic_DNA"/>
</dbReference>
<evidence type="ECO:0000256" key="5">
    <source>
        <dbReference type="ARBA" id="ARBA00022692"/>
    </source>
</evidence>
<protein>
    <submittedName>
        <fullName evidence="13">Putative outer membrane protein (Porin)</fullName>
    </submittedName>
</protein>
<gene>
    <name evidence="13" type="ordered locus">Mpe_A3105</name>
</gene>
<keyword evidence="3" id="KW-0813">Transport</keyword>
<evidence type="ECO:0000256" key="10">
    <source>
        <dbReference type="ARBA" id="ARBA00023237"/>
    </source>
</evidence>
<keyword evidence="5" id="KW-0812">Transmembrane</keyword>
<dbReference type="AlphaFoldDB" id="A2SKG9"/>
<keyword evidence="6 11" id="KW-0732">Signal</keyword>
<dbReference type="Proteomes" id="UP000000366">
    <property type="component" value="Chromosome"/>
</dbReference>
<feature type="signal peptide" evidence="11">
    <location>
        <begin position="1"/>
        <end position="32"/>
    </location>
</feature>
<reference evidence="13 14" key="1">
    <citation type="journal article" date="2007" name="J. Bacteriol.">
        <title>Whole-genome analysis of the methyl tert-butyl ether-degrading beta-proteobacterium Methylibium petroleiphilum PM1.</title>
        <authorList>
            <person name="Kane S.R."/>
            <person name="Chakicherla A.Y."/>
            <person name="Chain P.S.G."/>
            <person name="Schmidt R."/>
            <person name="Shin M.W."/>
            <person name="Legler T.C."/>
            <person name="Scow K.M."/>
            <person name="Larimer F.W."/>
            <person name="Lucas S.M."/>
            <person name="Richardson P.M."/>
            <person name="Hristova K.R."/>
        </authorList>
    </citation>
    <scope>NUCLEOTIDE SEQUENCE [LARGE SCALE GENOMIC DNA]</scope>
    <source>
        <strain evidence="14">ATCC BAA-1232 / LMG 22953 / PM1</strain>
    </source>
</reference>
<keyword evidence="9" id="KW-0472">Membrane</keyword>
<feature type="chain" id="PRO_5002646375" evidence="11">
    <location>
        <begin position="33"/>
        <end position="435"/>
    </location>
</feature>
<keyword evidence="4" id="KW-1134">Transmembrane beta strand</keyword>
<dbReference type="Pfam" id="PF13609">
    <property type="entry name" value="Porin_4"/>
    <property type="match status" value="1"/>
</dbReference>
<evidence type="ECO:0000256" key="7">
    <source>
        <dbReference type="ARBA" id="ARBA00023065"/>
    </source>
</evidence>
<keyword evidence="7" id="KW-0406">Ion transport</keyword>
<evidence type="ECO:0000256" key="9">
    <source>
        <dbReference type="ARBA" id="ARBA00023136"/>
    </source>
</evidence>
<keyword evidence="8" id="KW-0626">Porin</keyword>
<comment type="subcellular location">
    <subcellularLocation>
        <location evidence="1">Cell outer membrane</location>
        <topology evidence="1">Multi-pass membrane protein</topology>
    </subcellularLocation>
</comment>
<accession>A2SKG9</accession>
<evidence type="ECO:0000313" key="14">
    <source>
        <dbReference type="Proteomes" id="UP000000366"/>
    </source>
</evidence>
<dbReference type="GO" id="GO:0046930">
    <property type="term" value="C:pore complex"/>
    <property type="evidence" value="ECO:0007669"/>
    <property type="project" value="UniProtKB-KW"/>
</dbReference>
<dbReference type="KEGG" id="mpt:Mpe_A3105"/>
<dbReference type="eggNOG" id="COG3203">
    <property type="taxonomic scope" value="Bacteria"/>
</dbReference>
<dbReference type="InterPro" id="IPR023614">
    <property type="entry name" value="Porin_dom_sf"/>
</dbReference>
<dbReference type="PANTHER" id="PTHR34501">
    <property type="entry name" value="PROTEIN YDDL-RELATED"/>
    <property type="match status" value="1"/>
</dbReference>
<dbReference type="GO" id="GO:0009279">
    <property type="term" value="C:cell outer membrane"/>
    <property type="evidence" value="ECO:0007669"/>
    <property type="project" value="UniProtKB-SubCell"/>
</dbReference>
<evidence type="ECO:0000256" key="4">
    <source>
        <dbReference type="ARBA" id="ARBA00022452"/>
    </source>
</evidence>
<dbReference type="InterPro" id="IPR050298">
    <property type="entry name" value="Gram-neg_bact_OMP"/>
</dbReference>
<dbReference type="SUPFAM" id="SSF56935">
    <property type="entry name" value="Porins"/>
    <property type="match status" value="1"/>
</dbReference>
<dbReference type="Gene3D" id="2.40.160.10">
    <property type="entry name" value="Porin"/>
    <property type="match status" value="1"/>
</dbReference>
<proteinExistence type="predicted"/>
<evidence type="ECO:0000256" key="2">
    <source>
        <dbReference type="ARBA" id="ARBA00011233"/>
    </source>
</evidence>
<evidence type="ECO:0000256" key="1">
    <source>
        <dbReference type="ARBA" id="ARBA00004571"/>
    </source>
</evidence>
<name>A2SKG9_METPP</name>
<evidence type="ECO:0000256" key="11">
    <source>
        <dbReference type="SAM" id="SignalP"/>
    </source>
</evidence>
<sequence>MARFENLQETFPMNKTLIALAATSVFAASAQAQNSVTLYGSVDAGINYVSGQDAAKTRLASGIMEGSRWGFKGNEDLGGGYRALFVLESRFEADTGAISNRAASGIQVPDRFLDLQFLGVPLIPLAPGVTTQTVVNQVGAQLGSQIGVNLTNNVFDRQAFVGLVTPVGAVLAGRQYTPAYEMFYVFDSMQTDSSLSAAQIATLPAAVDIRKSNALAYRLQKDGFTATLMYAFGETGDSTSNNRYMSANAYYKGNGFAVGAAYGTNNNAVGDKALTDVLLGASVDLGPGKLSTLYATFKDDNPGVGADVTAGLIAQNPSPAFAPLATLIGNAFERALRQDSRLFHVGYRFNFGPSTVTVAYNHYDDRTIADADVQSYGAVYTYALSKRTDVNFVLTRFDNDDNAQAAPGGGGFFGGVTSEAGKGAHNIALALRHRF</sequence>
<dbReference type="STRING" id="420662.Mpe_A3105"/>
<keyword evidence="14" id="KW-1185">Reference proteome</keyword>
<dbReference type="GO" id="GO:0006811">
    <property type="term" value="P:monoatomic ion transport"/>
    <property type="evidence" value="ECO:0007669"/>
    <property type="project" value="UniProtKB-KW"/>
</dbReference>
<dbReference type="PANTHER" id="PTHR34501:SF9">
    <property type="entry name" value="MAJOR OUTER MEMBRANE PROTEIN P.IA"/>
    <property type="match status" value="1"/>
</dbReference>
<evidence type="ECO:0000256" key="8">
    <source>
        <dbReference type="ARBA" id="ARBA00023114"/>
    </source>
</evidence>
<comment type="subunit">
    <text evidence="2">Homotrimer.</text>
</comment>
<dbReference type="InterPro" id="IPR033900">
    <property type="entry name" value="Gram_neg_porin_domain"/>
</dbReference>
<keyword evidence="10" id="KW-0998">Cell outer membrane</keyword>
<evidence type="ECO:0000256" key="3">
    <source>
        <dbReference type="ARBA" id="ARBA00022448"/>
    </source>
</evidence>
<evidence type="ECO:0000256" key="6">
    <source>
        <dbReference type="ARBA" id="ARBA00022729"/>
    </source>
</evidence>
<evidence type="ECO:0000313" key="13">
    <source>
        <dbReference type="EMBL" id="ABM96058.1"/>
    </source>
</evidence>
<feature type="domain" description="Porin" evidence="12">
    <location>
        <begin position="19"/>
        <end position="402"/>
    </location>
</feature>